<gene>
    <name evidence="2" type="ORF">BDZ94DRAFT_1274224</name>
</gene>
<dbReference type="EMBL" id="MU150390">
    <property type="protein sequence ID" value="KAF9457033.1"/>
    <property type="molecule type" value="Genomic_DNA"/>
</dbReference>
<protein>
    <submittedName>
        <fullName evidence="2">Uncharacterized protein</fullName>
    </submittedName>
</protein>
<reference evidence="2" key="1">
    <citation type="submission" date="2020-11" db="EMBL/GenBank/DDBJ databases">
        <authorList>
            <consortium name="DOE Joint Genome Institute"/>
            <person name="Ahrendt S."/>
            <person name="Riley R."/>
            <person name="Andreopoulos W."/>
            <person name="Labutti K."/>
            <person name="Pangilinan J."/>
            <person name="Ruiz-Duenas F.J."/>
            <person name="Barrasa J.M."/>
            <person name="Sanchez-Garcia M."/>
            <person name="Camarero S."/>
            <person name="Miyauchi S."/>
            <person name="Serrano A."/>
            <person name="Linde D."/>
            <person name="Babiker R."/>
            <person name="Drula E."/>
            <person name="Ayuso-Fernandez I."/>
            <person name="Pacheco R."/>
            <person name="Padilla G."/>
            <person name="Ferreira P."/>
            <person name="Barriuso J."/>
            <person name="Kellner H."/>
            <person name="Castanera R."/>
            <person name="Alfaro M."/>
            <person name="Ramirez L."/>
            <person name="Pisabarro A.G."/>
            <person name="Kuo A."/>
            <person name="Tritt A."/>
            <person name="Lipzen A."/>
            <person name="He G."/>
            <person name="Yan M."/>
            <person name="Ng V."/>
            <person name="Cullen D."/>
            <person name="Martin F."/>
            <person name="Rosso M.-N."/>
            <person name="Henrissat B."/>
            <person name="Hibbett D."/>
            <person name="Martinez A.T."/>
            <person name="Grigoriev I.V."/>
        </authorList>
    </citation>
    <scope>NUCLEOTIDE SEQUENCE</scope>
    <source>
        <strain evidence="2">CBS 247.69</strain>
    </source>
</reference>
<feature type="region of interest" description="Disordered" evidence="1">
    <location>
        <begin position="1"/>
        <end position="61"/>
    </location>
</feature>
<dbReference type="Proteomes" id="UP000807353">
    <property type="component" value="Unassembled WGS sequence"/>
</dbReference>
<dbReference type="AlphaFoldDB" id="A0A9P5XUG7"/>
<accession>A0A9P5XUG7</accession>
<feature type="compositionally biased region" description="Polar residues" evidence="1">
    <location>
        <begin position="49"/>
        <end position="58"/>
    </location>
</feature>
<evidence type="ECO:0000313" key="2">
    <source>
        <dbReference type="EMBL" id="KAF9457033.1"/>
    </source>
</evidence>
<comment type="caution">
    <text evidence="2">The sequence shown here is derived from an EMBL/GenBank/DDBJ whole genome shotgun (WGS) entry which is preliminary data.</text>
</comment>
<organism evidence="2 3">
    <name type="scientific">Collybia nuda</name>
    <dbReference type="NCBI Taxonomy" id="64659"/>
    <lineage>
        <taxon>Eukaryota</taxon>
        <taxon>Fungi</taxon>
        <taxon>Dikarya</taxon>
        <taxon>Basidiomycota</taxon>
        <taxon>Agaricomycotina</taxon>
        <taxon>Agaricomycetes</taxon>
        <taxon>Agaricomycetidae</taxon>
        <taxon>Agaricales</taxon>
        <taxon>Tricholomatineae</taxon>
        <taxon>Clitocybaceae</taxon>
        <taxon>Collybia</taxon>
    </lineage>
</organism>
<proteinExistence type="predicted"/>
<sequence length="77" mass="8214">MADKRGDPEGGGPLGTSPLPWANNTSLATTTSPTHHLRHLLQSPPLATRHSTNTTHTPLASKRLVQGAHGWCTDIGW</sequence>
<keyword evidence="3" id="KW-1185">Reference proteome</keyword>
<feature type="compositionally biased region" description="Polar residues" evidence="1">
    <location>
        <begin position="22"/>
        <end position="34"/>
    </location>
</feature>
<evidence type="ECO:0000256" key="1">
    <source>
        <dbReference type="SAM" id="MobiDB-lite"/>
    </source>
</evidence>
<name>A0A9P5XUG7_9AGAR</name>
<evidence type="ECO:0000313" key="3">
    <source>
        <dbReference type="Proteomes" id="UP000807353"/>
    </source>
</evidence>